<dbReference type="Gramene" id="RZC49932">
    <property type="protein sequence ID" value="RZC49932"/>
    <property type="gene ID" value="C5167_018365"/>
</dbReference>
<dbReference type="EMBL" id="CM010716">
    <property type="protein sequence ID" value="RZC49932.1"/>
    <property type="molecule type" value="Genomic_DNA"/>
</dbReference>
<dbReference type="Proteomes" id="UP000316621">
    <property type="component" value="Chromosome 2"/>
</dbReference>
<accession>A0A4Y7IQF6</accession>
<organism evidence="2 3">
    <name type="scientific">Papaver somniferum</name>
    <name type="common">Opium poppy</name>
    <dbReference type="NCBI Taxonomy" id="3469"/>
    <lineage>
        <taxon>Eukaryota</taxon>
        <taxon>Viridiplantae</taxon>
        <taxon>Streptophyta</taxon>
        <taxon>Embryophyta</taxon>
        <taxon>Tracheophyta</taxon>
        <taxon>Spermatophyta</taxon>
        <taxon>Magnoliopsida</taxon>
        <taxon>Ranunculales</taxon>
        <taxon>Papaveraceae</taxon>
        <taxon>Papaveroideae</taxon>
        <taxon>Papaver</taxon>
    </lineage>
</organism>
<keyword evidence="1" id="KW-0812">Transmembrane</keyword>
<dbReference type="AlphaFoldDB" id="A0A4Y7IQF6"/>
<gene>
    <name evidence="2" type="ORF">C5167_018365</name>
</gene>
<evidence type="ECO:0000313" key="3">
    <source>
        <dbReference type="Proteomes" id="UP000316621"/>
    </source>
</evidence>
<evidence type="ECO:0000313" key="2">
    <source>
        <dbReference type="EMBL" id="RZC49932.1"/>
    </source>
</evidence>
<feature type="transmembrane region" description="Helical" evidence="1">
    <location>
        <begin position="32"/>
        <end position="51"/>
    </location>
</feature>
<keyword evidence="1" id="KW-0472">Membrane</keyword>
<name>A0A4Y7IQF6_PAPSO</name>
<proteinExistence type="predicted"/>
<keyword evidence="1" id="KW-1133">Transmembrane helix</keyword>
<protein>
    <submittedName>
        <fullName evidence="2">Uncharacterized protein</fullName>
    </submittedName>
</protein>
<reference evidence="2 3" key="1">
    <citation type="journal article" date="2018" name="Science">
        <title>The opium poppy genome and morphinan production.</title>
        <authorList>
            <person name="Guo L."/>
            <person name="Winzer T."/>
            <person name="Yang X."/>
            <person name="Li Y."/>
            <person name="Ning Z."/>
            <person name="He Z."/>
            <person name="Teodor R."/>
            <person name="Lu Y."/>
            <person name="Bowser T.A."/>
            <person name="Graham I.A."/>
            <person name="Ye K."/>
        </authorList>
    </citation>
    <scope>NUCLEOTIDE SEQUENCE [LARGE SCALE GENOMIC DNA]</scope>
    <source>
        <strain evidence="3">cv. HN1</strain>
        <tissue evidence="2">Leaves</tissue>
    </source>
</reference>
<evidence type="ECO:0000256" key="1">
    <source>
        <dbReference type="SAM" id="Phobius"/>
    </source>
</evidence>
<sequence>MLMVSGGLIGDLQEILQGLIYFLVRLLPKSKVMIILFVCLVILVILVPGFMMKLAHMVGLFNHYFFAGYNLTNRLALSLFKNCSIATCITVNNNEFLVPTTTTDSNALPQQQQQILVLQSIF</sequence>
<keyword evidence="3" id="KW-1185">Reference proteome</keyword>